<dbReference type="EMBL" id="KE346217">
    <property type="protein sequence ID" value="EXC30780.1"/>
    <property type="molecule type" value="Genomic_DNA"/>
</dbReference>
<feature type="region of interest" description="Disordered" evidence="1">
    <location>
        <begin position="1"/>
        <end position="59"/>
    </location>
</feature>
<reference evidence="3" key="1">
    <citation type="submission" date="2013-01" db="EMBL/GenBank/DDBJ databases">
        <title>Draft Genome Sequence of a Mulberry Tree, Morus notabilis C.K. Schneid.</title>
        <authorList>
            <person name="He N."/>
            <person name="Zhao S."/>
        </authorList>
    </citation>
    <scope>NUCLEOTIDE SEQUENCE</scope>
</reference>
<evidence type="ECO:0000313" key="3">
    <source>
        <dbReference type="Proteomes" id="UP000030645"/>
    </source>
</evidence>
<evidence type="ECO:0000313" key="2">
    <source>
        <dbReference type="EMBL" id="EXC30780.1"/>
    </source>
</evidence>
<evidence type="ECO:0000256" key="1">
    <source>
        <dbReference type="SAM" id="MobiDB-lite"/>
    </source>
</evidence>
<dbReference type="Proteomes" id="UP000030645">
    <property type="component" value="Unassembled WGS sequence"/>
</dbReference>
<dbReference type="AlphaFoldDB" id="W9S7M0"/>
<proteinExistence type="predicted"/>
<keyword evidence="3" id="KW-1185">Reference proteome</keyword>
<accession>W9S7M0</accession>
<gene>
    <name evidence="2" type="ORF">L484_027956</name>
</gene>
<protein>
    <submittedName>
        <fullName evidence="2">Uncharacterized protein</fullName>
    </submittedName>
</protein>
<name>W9S7M0_9ROSA</name>
<sequence length="78" mass="8892">MAEHEVVTMAEHKKRRRNKEALGEGEPIGALREREESESKMAVAGKLSTNLSKDGGESEIEREPPMWFVWTLEFYLAS</sequence>
<organism evidence="2 3">
    <name type="scientific">Morus notabilis</name>
    <dbReference type="NCBI Taxonomy" id="981085"/>
    <lineage>
        <taxon>Eukaryota</taxon>
        <taxon>Viridiplantae</taxon>
        <taxon>Streptophyta</taxon>
        <taxon>Embryophyta</taxon>
        <taxon>Tracheophyta</taxon>
        <taxon>Spermatophyta</taxon>
        <taxon>Magnoliopsida</taxon>
        <taxon>eudicotyledons</taxon>
        <taxon>Gunneridae</taxon>
        <taxon>Pentapetalae</taxon>
        <taxon>rosids</taxon>
        <taxon>fabids</taxon>
        <taxon>Rosales</taxon>
        <taxon>Moraceae</taxon>
        <taxon>Moreae</taxon>
        <taxon>Morus</taxon>
    </lineage>
</organism>